<dbReference type="Pfam" id="PF00356">
    <property type="entry name" value="LacI"/>
    <property type="match status" value="1"/>
</dbReference>
<proteinExistence type="predicted"/>
<dbReference type="EMBL" id="ATCL01000008">
    <property type="protein sequence ID" value="ERG68496.1"/>
    <property type="molecule type" value="Genomic_DNA"/>
</dbReference>
<dbReference type="AlphaFoldDB" id="U1N3M5"/>
<dbReference type="Pfam" id="PF13377">
    <property type="entry name" value="Peripla_BP_3"/>
    <property type="match status" value="1"/>
</dbReference>
<dbReference type="eggNOG" id="COG1609">
    <property type="taxonomic scope" value="Bacteria"/>
</dbReference>
<evidence type="ECO:0000256" key="3">
    <source>
        <dbReference type="ARBA" id="ARBA00023125"/>
    </source>
</evidence>
<evidence type="ECO:0000256" key="2">
    <source>
        <dbReference type="ARBA" id="ARBA00023015"/>
    </source>
</evidence>
<keyword evidence="7" id="KW-1185">Reference proteome</keyword>
<dbReference type="OrthoDB" id="9775106at2"/>
<evidence type="ECO:0000313" key="7">
    <source>
        <dbReference type="Proteomes" id="UP000016464"/>
    </source>
</evidence>
<organism evidence="6 7">
    <name type="scientific">Exiguobacterium chiriqhucha RW-2</name>
    <dbReference type="NCBI Taxonomy" id="1345023"/>
    <lineage>
        <taxon>Bacteria</taxon>
        <taxon>Bacillati</taxon>
        <taxon>Bacillota</taxon>
        <taxon>Bacilli</taxon>
        <taxon>Bacillales</taxon>
        <taxon>Bacillales Family XII. Incertae Sedis</taxon>
        <taxon>Exiguobacterium</taxon>
    </lineage>
</organism>
<dbReference type="SUPFAM" id="SSF53822">
    <property type="entry name" value="Periplasmic binding protein-like I"/>
    <property type="match status" value="1"/>
</dbReference>
<dbReference type="CDD" id="cd01392">
    <property type="entry name" value="HTH_LacI"/>
    <property type="match status" value="1"/>
</dbReference>
<name>U1N3M5_9BACL</name>
<dbReference type="PANTHER" id="PTHR30146">
    <property type="entry name" value="LACI-RELATED TRANSCRIPTIONAL REPRESSOR"/>
    <property type="match status" value="1"/>
</dbReference>
<dbReference type="InterPro" id="IPR028082">
    <property type="entry name" value="Peripla_BP_I"/>
</dbReference>
<dbReference type="SMART" id="SM00354">
    <property type="entry name" value="HTH_LACI"/>
    <property type="match status" value="1"/>
</dbReference>
<dbReference type="GO" id="GO:0003700">
    <property type="term" value="F:DNA-binding transcription factor activity"/>
    <property type="evidence" value="ECO:0007669"/>
    <property type="project" value="TreeGrafter"/>
</dbReference>
<dbReference type="Proteomes" id="UP000016464">
    <property type="component" value="Unassembled WGS sequence"/>
</dbReference>
<dbReference type="InterPro" id="IPR010982">
    <property type="entry name" value="Lambda_DNA-bd_dom_sf"/>
</dbReference>
<evidence type="ECO:0000313" key="6">
    <source>
        <dbReference type="EMBL" id="ERG68496.1"/>
    </source>
</evidence>
<dbReference type="STRING" id="1385984.GCA_000702565_02592"/>
<feature type="domain" description="HTH lacI-type" evidence="5">
    <location>
        <begin position="3"/>
        <end position="56"/>
    </location>
</feature>
<dbReference type="InterPro" id="IPR000843">
    <property type="entry name" value="HTH_LacI"/>
</dbReference>
<comment type="caution">
    <text evidence="6">The sequence shown here is derived from an EMBL/GenBank/DDBJ whole genome shotgun (WGS) entry which is preliminary data.</text>
</comment>
<dbReference type="InterPro" id="IPR046335">
    <property type="entry name" value="LacI/GalR-like_sensor"/>
</dbReference>
<dbReference type="SUPFAM" id="SSF47413">
    <property type="entry name" value="lambda repressor-like DNA-binding domains"/>
    <property type="match status" value="1"/>
</dbReference>
<accession>U1N3M5</accession>
<dbReference type="PANTHER" id="PTHR30146:SF148">
    <property type="entry name" value="HTH-TYPE TRANSCRIPTIONAL REPRESSOR PURR-RELATED"/>
    <property type="match status" value="1"/>
</dbReference>
<keyword evidence="2" id="KW-0805">Transcription regulation</keyword>
<gene>
    <name evidence="6" type="ORF">M467_14560</name>
</gene>
<keyword evidence="3" id="KW-0238">DNA-binding</keyword>
<evidence type="ECO:0000259" key="5">
    <source>
        <dbReference type="PROSITE" id="PS50932"/>
    </source>
</evidence>
<evidence type="ECO:0000256" key="1">
    <source>
        <dbReference type="ARBA" id="ARBA00022491"/>
    </source>
</evidence>
<dbReference type="CDD" id="cd06267">
    <property type="entry name" value="PBP1_LacI_sugar_binding-like"/>
    <property type="match status" value="1"/>
</dbReference>
<dbReference type="PATRIC" id="fig|1345023.5.peg.154"/>
<dbReference type="GO" id="GO:0000976">
    <property type="term" value="F:transcription cis-regulatory region binding"/>
    <property type="evidence" value="ECO:0007669"/>
    <property type="project" value="TreeGrafter"/>
</dbReference>
<protein>
    <submittedName>
        <fullName evidence="6">LacI family transcription regulator</fullName>
    </submittedName>
</protein>
<evidence type="ECO:0000256" key="4">
    <source>
        <dbReference type="ARBA" id="ARBA00023163"/>
    </source>
</evidence>
<dbReference type="RefSeq" id="WP_021065312.1">
    <property type="nucleotide sequence ID" value="NZ_ATCL01000008.1"/>
</dbReference>
<keyword evidence="4" id="KW-0804">Transcription</keyword>
<reference evidence="6 7" key="1">
    <citation type="journal article" date="2013" name="Genome Announc.">
        <title>Draft Genome Sequence of Exiguobacterium pavilionensis Strain RW-2, with Wide Thermal, Salinity, and pH Tolerance, Isolated from Modern Freshwater Microbialites.</title>
        <authorList>
            <person name="White R.A.III."/>
            <person name="Grassa C.J."/>
            <person name="Suttle C.A."/>
        </authorList>
    </citation>
    <scope>NUCLEOTIDE SEQUENCE [LARGE SCALE GENOMIC DNA]</scope>
    <source>
        <strain evidence="6 7">RW-2</strain>
    </source>
</reference>
<dbReference type="Gene3D" id="3.40.50.2300">
    <property type="match status" value="2"/>
</dbReference>
<dbReference type="PROSITE" id="PS50932">
    <property type="entry name" value="HTH_LACI_2"/>
    <property type="match status" value="1"/>
</dbReference>
<keyword evidence="1" id="KW-0678">Repressor</keyword>
<sequence length="337" mass="37407">MGTIYDLAKITGFSITTVSKALNNYKDVSEKTRAKILQAAAEMDYLPNAHAQSLSTKKSWAIGVMFSEANEVGMKHPFFNGIIESFRHATEEHGYDLIFASRNLRNRDMSYLEHFKHRAVDGIVVICSDRMDEQVQELMQSDIPIVVVDMDSANCSVVYSDNTEGARMAVNYLYELGHRHIAHIAGDSSIDAGAARVKGYELAMQTLDLPIHPGYLVNAGFFSVEEGKQAMEKLLQLASPPTAVFVAGDQMAIGAIEAVHEHGLRVPEDISIIGYDDIEMIKYITPKLTTIRQDTDEIGEAAAELLIEQMTAKERRTERRVIPVTLIERASCAPVKK</sequence>
<dbReference type="Gene3D" id="1.10.260.40">
    <property type="entry name" value="lambda repressor-like DNA-binding domains"/>
    <property type="match status" value="1"/>
</dbReference>